<dbReference type="AlphaFoldDB" id="A0A7R8WVX4"/>
<dbReference type="InterPro" id="IPR023753">
    <property type="entry name" value="FAD/NAD-binding_dom"/>
</dbReference>
<dbReference type="Pfam" id="PF14759">
    <property type="entry name" value="Reductase_C"/>
    <property type="match status" value="1"/>
</dbReference>
<dbReference type="Pfam" id="PF07992">
    <property type="entry name" value="Pyr_redox_2"/>
    <property type="match status" value="1"/>
</dbReference>
<dbReference type="InterPro" id="IPR050446">
    <property type="entry name" value="FAD-oxidoreductase/Apoptosis"/>
</dbReference>
<dbReference type="PANTHER" id="PTHR43557">
    <property type="entry name" value="APOPTOSIS-INDUCING FACTOR 1"/>
    <property type="match status" value="1"/>
</dbReference>
<protein>
    <submittedName>
        <fullName evidence="6">Uncharacterized protein</fullName>
    </submittedName>
</protein>
<dbReference type="GO" id="GO:0005737">
    <property type="term" value="C:cytoplasm"/>
    <property type="evidence" value="ECO:0007669"/>
    <property type="project" value="TreeGrafter"/>
</dbReference>
<dbReference type="Gene3D" id="3.30.390.30">
    <property type="match status" value="1"/>
</dbReference>
<comment type="cofactor">
    <cofactor evidence="1">
        <name>FAD</name>
        <dbReference type="ChEBI" id="CHEBI:57692"/>
    </cofactor>
</comment>
<dbReference type="SUPFAM" id="SSF55424">
    <property type="entry name" value="FAD/NAD-linked reductases, dimerisation (C-terminal) domain"/>
    <property type="match status" value="1"/>
</dbReference>
<sequence>MSPSFQAGARILVVGGGYIGLEAAAVASKLGMQVTLVEAAERILQRVASPQTSEYFRALHRAHGVDLREGVGLTRLLGDAHVTGAELADGSVVEADVVVVGIGIAPATELAEIAGLKIDNGIAVNELGQTSDPAIWAAGDCAAFVGQGGRMRLESVGNAIDMGELVADNIMGANRSYAPKPWFWSDQYDVKLQIAGMSTGHDKVVVRDGGEGAISHWYFAGDRLIALDAMNDGRAYMVGKRLIEAGKSPDAAAVADPQTDLKTLLKA</sequence>
<evidence type="ECO:0000256" key="2">
    <source>
        <dbReference type="ARBA" id="ARBA00006442"/>
    </source>
</evidence>
<evidence type="ECO:0000313" key="6">
    <source>
        <dbReference type="EMBL" id="CAD7236130.1"/>
    </source>
</evidence>
<comment type="similarity">
    <text evidence="2">Belongs to the FAD-dependent oxidoreductase family.</text>
</comment>
<accession>A0A7R8WVX4</accession>
<keyword evidence="3" id="KW-0285">Flavoprotein</keyword>
<proteinExistence type="inferred from homology"/>
<evidence type="ECO:0000256" key="4">
    <source>
        <dbReference type="ARBA" id="ARBA00022827"/>
    </source>
</evidence>
<name>A0A7R8WVX4_9CRUS</name>
<evidence type="ECO:0000256" key="3">
    <source>
        <dbReference type="ARBA" id="ARBA00022630"/>
    </source>
</evidence>
<reference evidence="6" key="1">
    <citation type="submission" date="2020-11" db="EMBL/GenBank/DDBJ databases">
        <authorList>
            <person name="Tran Van P."/>
        </authorList>
    </citation>
    <scope>NUCLEOTIDE SEQUENCE</scope>
</reference>
<dbReference type="PRINTS" id="PR00411">
    <property type="entry name" value="PNDRDTASEI"/>
</dbReference>
<dbReference type="InterPro" id="IPR016156">
    <property type="entry name" value="FAD/NAD-linked_Rdtase_dimer_sf"/>
</dbReference>
<keyword evidence="4" id="KW-0274">FAD</keyword>
<organism evidence="6">
    <name type="scientific">Cyprideis torosa</name>
    <dbReference type="NCBI Taxonomy" id="163714"/>
    <lineage>
        <taxon>Eukaryota</taxon>
        <taxon>Metazoa</taxon>
        <taxon>Ecdysozoa</taxon>
        <taxon>Arthropoda</taxon>
        <taxon>Crustacea</taxon>
        <taxon>Oligostraca</taxon>
        <taxon>Ostracoda</taxon>
        <taxon>Podocopa</taxon>
        <taxon>Podocopida</taxon>
        <taxon>Cytherocopina</taxon>
        <taxon>Cytheroidea</taxon>
        <taxon>Cytherideidae</taxon>
        <taxon>Cyprideis</taxon>
    </lineage>
</organism>
<evidence type="ECO:0000256" key="5">
    <source>
        <dbReference type="ARBA" id="ARBA00023002"/>
    </source>
</evidence>
<dbReference type="OrthoDB" id="6777165at2759"/>
<dbReference type="SUPFAM" id="SSF51905">
    <property type="entry name" value="FAD/NAD(P)-binding domain"/>
    <property type="match status" value="1"/>
</dbReference>
<dbReference type="Gene3D" id="3.50.50.60">
    <property type="entry name" value="FAD/NAD(P)-binding domain"/>
    <property type="match status" value="1"/>
</dbReference>
<dbReference type="EMBL" id="OB676776">
    <property type="protein sequence ID" value="CAD7236130.1"/>
    <property type="molecule type" value="Genomic_DNA"/>
</dbReference>
<evidence type="ECO:0000256" key="1">
    <source>
        <dbReference type="ARBA" id="ARBA00001974"/>
    </source>
</evidence>
<dbReference type="InterPro" id="IPR028202">
    <property type="entry name" value="Reductase_C"/>
</dbReference>
<dbReference type="PRINTS" id="PR00368">
    <property type="entry name" value="FADPNR"/>
</dbReference>
<dbReference type="PANTHER" id="PTHR43557:SF2">
    <property type="entry name" value="RIESKE DOMAIN-CONTAINING PROTEIN-RELATED"/>
    <property type="match status" value="1"/>
</dbReference>
<keyword evidence="5" id="KW-0560">Oxidoreductase</keyword>
<dbReference type="GO" id="GO:0016651">
    <property type="term" value="F:oxidoreductase activity, acting on NAD(P)H"/>
    <property type="evidence" value="ECO:0007669"/>
    <property type="project" value="TreeGrafter"/>
</dbReference>
<gene>
    <name evidence="6" type="ORF">CTOB1V02_LOCUS13945</name>
</gene>
<dbReference type="InterPro" id="IPR036188">
    <property type="entry name" value="FAD/NAD-bd_sf"/>
</dbReference>